<feature type="compositionally biased region" description="Polar residues" evidence="1">
    <location>
        <begin position="206"/>
        <end position="216"/>
    </location>
</feature>
<evidence type="ECO:0000256" key="1">
    <source>
        <dbReference type="SAM" id="MobiDB-lite"/>
    </source>
</evidence>
<protein>
    <recommendedName>
        <fullName evidence="2">BTB domain-containing protein</fullName>
    </recommendedName>
</protein>
<dbReference type="RefSeq" id="XP_002288579.1">
    <property type="nucleotide sequence ID" value="XM_002288543.1"/>
</dbReference>
<dbReference type="PaxDb" id="35128-Thaps3935"/>
<evidence type="ECO:0000313" key="3">
    <source>
        <dbReference type="EMBL" id="EED94015.1"/>
    </source>
</evidence>
<dbReference type="Gene3D" id="3.30.710.10">
    <property type="entry name" value="Potassium Channel Kv1.1, Chain A"/>
    <property type="match status" value="1"/>
</dbReference>
<evidence type="ECO:0000313" key="4">
    <source>
        <dbReference type="Proteomes" id="UP000001449"/>
    </source>
</evidence>
<sequence length="216" mass="24613">MAECWLHIFLDEASADVLFEVHPPLAIVDEADVDQQRRTLAPARFFAHRHILCNCEVLRNLSNAYNSLEPIPITDTAPDMFRRILYYIYGGEISIVWMYDHAEEMIDAAFQYDIGTLKIEAETWYRIKVKLTIDNVVDCYQYAVSRQLKTQMKVIQAFVVENEAAILDMIPITDNPGFHTMVVDSLTESAEATRSSASRQLDEASQRNALSSTIDS</sequence>
<dbReference type="Pfam" id="PF00651">
    <property type="entry name" value="BTB"/>
    <property type="match status" value="1"/>
</dbReference>
<dbReference type="Proteomes" id="UP000001449">
    <property type="component" value="Chromosome 3"/>
</dbReference>
<feature type="domain" description="BTB" evidence="2">
    <location>
        <begin position="15"/>
        <end position="97"/>
    </location>
</feature>
<keyword evidence="4" id="KW-1185">Reference proteome</keyword>
<dbReference type="PROSITE" id="PS50097">
    <property type="entry name" value="BTB"/>
    <property type="match status" value="1"/>
</dbReference>
<dbReference type="GeneID" id="7452112"/>
<reference evidence="3 4" key="1">
    <citation type="journal article" date="2004" name="Science">
        <title>The genome of the diatom Thalassiosira pseudonana: ecology, evolution, and metabolism.</title>
        <authorList>
            <person name="Armbrust E.V."/>
            <person name="Berges J.A."/>
            <person name="Bowler C."/>
            <person name="Green B.R."/>
            <person name="Martinez D."/>
            <person name="Putnam N.H."/>
            <person name="Zhou S."/>
            <person name="Allen A.E."/>
            <person name="Apt K.E."/>
            <person name="Bechner M."/>
            <person name="Brzezinski M.A."/>
            <person name="Chaal B.K."/>
            <person name="Chiovitti A."/>
            <person name="Davis A.K."/>
            <person name="Demarest M.S."/>
            <person name="Detter J.C."/>
            <person name="Glavina T."/>
            <person name="Goodstein D."/>
            <person name="Hadi M.Z."/>
            <person name="Hellsten U."/>
            <person name="Hildebrand M."/>
            <person name="Jenkins B.D."/>
            <person name="Jurka J."/>
            <person name="Kapitonov V.V."/>
            <person name="Kroger N."/>
            <person name="Lau W.W."/>
            <person name="Lane T.W."/>
            <person name="Larimer F.W."/>
            <person name="Lippmeier J.C."/>
            <person name="Lucas S."/>
            <person name="Medina M."/>
            <person name="Montsant A."/>
            <person name="Obornik M."/>
            <person name="Parker M.S."/>
            <person name="Palenik B."/>
            <person name="Pazour G.J."/>
            <person name="Richardson P.M."/>
            <person name="Rynearson T.A."/>
            <person name="Saito M.A."/>
            <person name="Schwartz D.C."/>
            <person name="Thamatrakoln K."/>
            <person name="Valentin K."/>
            <person name="Vardi A."/>
            <person name="Wilkerson F.P."/>
            <person name="Rokhsar D.S."/>
        </authorList>
    </citation>
    <scope>NUCLEOTIDE SEQUENCE [LARGE SCALE GENOMIC DNA]</scope>
    <source>
        <strain evidence="3 4">CCMP1335</strain>
    </source>
</reference>
<dbReference type="InterPro" id="IPR000210">
    <property type="entry name" value="BTB/POZ_dom"/>
</dbReference>
<gene>
    <name evidence="3" type="ORF">THAPSDRAFT_3935</name>
</gene>
<dbReference type="CDD" id="cd18186">
    <property type="entry name" value="BTB_POZ_ZBTB_KLHL-like"/>
    <property type="match status" value="1"/>
</dbReference>
<organism evidence="3 4">
    <name type="scientific">Thalassiosira pseudonana</name>
    <name type="common">Marine diatom</name>
    <name type="synonym">Cyclotella nana</name>
    <dbReference type="NCBI Taxonomy" id="35128"/>
    <lineage>
        <taxon>Eukaryota</taxon>
        <taxon>Sar</taxon>
        <taxon>Stramenopiles</taxon>
        <taxon>Ochrophyta</taxon>
        <taxon>Bacillariophyta</taxon>
        <taxon>Coscinodiscophyceae</taxon>
        <taxon>Thalassiosirophycidae</taxon>
        <taxon>Thalassiosirales</taxon>
        <taxon>Thalassiosiraceae</taxon>
        <taxon>Thalassiosira</taxon>
    </lineage>
</organism>
<evidence type="ECO:0000259" key="2">
    <source>
        <dbReference type="PROSITE" id="PS50097"/>
    </source>
</evidence>
<dbReference type="SUPFAM" id="SSF54695">
    <property type="entry name" value="POZ domain"/>
    <property type="match status" value="1"/>
</dbReference>
<feature type="region of interest" description="Disordered" evidence="1">
    <location>
        <begin position="194"/>
        <end position="216"/>
    </location>
</feature>
<dbReference type="AlphaFoldDB" id="B8BWD6"/>
<accession>B8BWD6</accession>
<proteinExistence type="predicted"/>
<name>B8BWD6_THAPS</name>
<reference evidence="3 4" key="2">
    <citation type="journal article" date="2008" name="Nature">
        <title>The Phaeodactylum genome reveals the evolutionary history of diatom genomes.</title>
        <authorList>
            <person name="Bowler C."/>
            <person name="Allen A.E."/>
            <person name="Badger J.H."/>
            <person name="Grimwood J."/>
            <person name="Jabbari K."/>
            <person name="Kuo A."/>
            <person name="Maheswari U."/>
            <person name="Martens C."/>
            <person name="Maumus F."/>
            <person name="Otillar R.P."/>
            <person name="Rayko E."/>
            <person name="Salamov A."/>
            <person name="Vandepoele K."/>
            <person name="Beszteri B."/>
            <person name="Gruber A."/>
            <person name="Heijde M."/>
            <person name="Katinka M."/>
            <person name="Mock T."/>
            <person name="Valentin K."/>
            <person name="Verret F."/>
            <person name="Berges J.A."/>
            <person name="Brownlee C."/>
            <person name="Cadoret J.P."/>
            <person name="Chiovitti A."/>
            <person name="Choi C.J."/>
            <person name="Coesel S."/>
            <person name="De Martino A."/>
            <person name="Detter J.C."/>
            <person name="Durkin C."/>
            <person name="Falciatore A."/>
            <person name="Fournet J."/>
            <person name="Haruta M."/>
            <person name="Huysman M.J."/>
            <person name="Jenkins B.D."/>
            <person name="Jiroutova K."/>
            <person name="Jorgensen R.E."/>
            <person name="Joubert Y."/>
            <person name="Kaplan A."/>
            <person name="Kroger N."/>
            <person name="Kroth P.G."/>
            <person name="La Roche J."/>
            <person name="Lindquist E."/>
            <person name="Lommer M."/>
            <person name="Martin-Jezequel V."/>
            <person name="Lopez P.J."/>
            <person name="Lucas S."/>
            <person name="Mangogna M."/>
            <person name="McGinnis K."/>
            <person name="Medlin L.K."/>
            <person name="Montsant A."/>
            <person name="Oudot-Le Secq M.P."/>
            <person name="Napoli C."/>
            <person name="Obornik M."/>
            <person name="Parker M.S."/>
            <person name="Petit J.L."/>
            <person name="Porcel B.M."/>
            <person name="Poulsen N."/>
            <person name="Robison M."/>
            <person name="Rychlewski L."/>
            <person name="Rynearson T.A."/>
            <person name="Schmutz J."/>
            <person name="Shapiro H."/>
            <person name="Siaut M."/>
            <person name="Stanley M."/>
            <person name="Sussman M.R."/>
            <person name="Taylor A.R."/>
            <person name="Vardi A."/>
            <person name="von Dassow P."/>
            <person name="Vyverman W."/>
            <person name="Willis A."/>
            <person name="Wyrwicz L.S."/>
            <person name="Rokhsar D.S."/>
            <person name="Weissenbach J."/>
            <person name="Armbrust E.V."/>
            <person name="Green B.R."/>
            <person name="Van de Peer Y."/>
            <person name="Grigoriev I.V."/>
        </authorList>
    </citation>
    <scope>NUCLEOTIDE SEQUENCE [LARGE SCALE GENOMIC DNA]</scope>
    <source>
        <strain evidence="3 4">CCMP1335</strain>
    </source>
</reference>
<dbReference type="InParanoid" id="B8BWD6"/>
<dbReference type="InterPro" id="IPR011333">
    <property type="entry name" value="SKP1/BTB/POZ_sf"/>
</dbReference>
<dbReference type="PANTHER" id="PTHR24413">
    <property type="entry name" value="SPECKLE-TYPE POZ PROTEIN"/>
    <property type="match status" value="1"/>
</dbReference>
<dbReference type="HOGENOM" id="CLU_1279964_0_0_1"/>
<dbReference type="EMBL" id="CM000640">
    <property type="protein sequence ID" value="EED94015.1"/>
    <property type="molecule type" value="Genomic_DNA"/>
</dbReference>
<dbReference type="KEGG" id="tps:THAPSDRAFT_3935"/>